<dbReference type="PANTHER" id="PTHR45431:SF3">
    <property type="entry name" value="RHODANESE-LIKE DOMAIN-CONTAINING PROTEIN 15, CHLOROPLASTIC"/>
    <property type="match status" value="1"/>
</dbReference>
<dbReference type="InterPro" id="IPR052367">
    <property type="entry name" value="Thiosulfate_ST/Rhodanese-like"/>
</dbReference>
<keyword evidence="2" id="KW-0808">Transferase</keyword>
<protein>
    <submittedName>
        <fullName evidence="2">Rhodanese-related sulfurtransferase</fullName>
    </submittedName>
</protein>
<proteinExistence type="predicted"/>
<dbReference type="CDD" id="cd00158">
    <property type="entry name" value="RHOD"/>
    <property type="match status" value="1"/>
</dbReference>
<evidence type="ECO:0000259" key="1">
    <source>
        <dbReference type="PROSITE" id="PS50206"/>
    </source>
</evidence>
<dbReference type="PROSITE" id="PS50206">
    <property type="entry name" value="RHODANESE_3"/>
    <property type="match status" value="1"/>
</dbReference>
<dbReference type="GO" id="GO:0016740">
    <property type="term" value="F:transferase activity"/>
    <property type="evidence" value="ECO:0007669"/>
    <property type="project" value="UniProtKB-KW"/>
</dbReference>
<feature type="domain" description="Rhodanese" evidence="1">
    <location>
        <begin position="27"/>
        <end position="120"/>
    </location>
</feature>
<dbReference type="Proteomes" id="UP000245790">
    <property type="component" value="Unassembled WGS sequence"/>
</dbReference>
<reference evidence="2 3" key="1">
    <citation type="submission" date="2018-05" db="EMBL/GenBank/DDBJ databases">
        <title>Genomic Encyclopedia of Type Strains, Phase IV (KMG-IV): sequencing the most valuable type-strain genomes for metagenomic binning, comparative biology and taxonomic classification.</title>
        <authorList>
            <person name="Goeker M."/>
        </authorList>
    </citation>
    <scope>NUCLEOTIDE SEQUENCE [LARGE SCALE GENOMIC DNA]</scope>
    <source>
        <strain evidence="2 3">DSM 25350</strain>
    </source>
</reference>
<dbReference type="RefSeq" id="WP_109763688.1">
    <property type="nucleotide sequence ID" value="NZ_QGGU01000007.1"/>
</dbReference>
<evidence type="ECO:0000313" key="3">
    <source>
        <dbReference type="Proteomes" id="UP000245790"/>
    </source>
</evidence>
<dbReference type="Pfam" id="PF00581">
    <property type="entry name" value="Rhodanese"/>
    <property type="match status" value="1"/>
</dbReference>
<dbReference type="PANTHER" id="PTHR45431">
    <property type="entry name" value="RHODANESE-LIKE DOMAIN-CONTAINING PROTEIN 15, CHLOROPLASTIC"/>
    <property type="match status" value="1"/>
</dbReference>
<keyword evidence="3" id="KW-1185">Reference proteome</keyword>
<dbReference type="InterPro" id="IPR001763">
    <property type="entry name" value="Rhodanese-like_dom"/>
</dbReference>
<dbReference type="Gene3D" id="3.40.250.10">
    <property type="entry name" value="Rhodanese-like domain"/>
    <property type="match status" value="1"/>
</dbReference>
<dbReference type="EMBL" id="QGGU01000007">
    <property type="protein sequence ID" value="PWK49901.1"/>
    <property type="molecule type" value="Genomic_DNA"/>
</dbReference>
<gene>
    <name evidence="2" type="ORF">C8D97_10762</name>
</gene>
<sequence length="122" mass="13349">MTTALDLVTEAKKAINEVDAQTFKNSSTDERIVIDVREPAEYEQGHLDNAVNIPRGILEFDIMNNSSVKQQLKDPSQLKSSPIYLYCQSGGRSALAAESLQKLGFNKVVSIAGGYKALTESK</sequence>
<dbReference type="OrthoDB" id="9791096at2"/>
<dbReference type="AlphaFoldDB" id="A0A316FLW0"/>
<comment type="caution">
    <text evidence="2">The sequence shown here is derived from an EMBL/GenBank/DDBJ whole genome shotgun (WGS) entry which is preliminary data.</text>
</comment>
<name>A0A316FLW0_9GAMM</name>
<accession>A0A316FLW0</accession>
<organism evidence="2 3">
    <name type="scientific">Pleionea mediterranea</name>
    <dbReference type="NCBI Taxonomy" id="523701"/>
    <lineage>
        <taxon>Bacteria</taxon>
        <taxon>Pseudomonadati</taxon>
        <taxon>Pseudomonadota</taxon>
        <taxon>Gammaproteobacteria</taxon>
        <taxon>Oceanospirillales</taxon>
        <taxon>Pleioneaceae</taxon>
        <taxon>Pleionea</taxon>
    </lineage>
</organism>
<dbReference type="SMART" id="SM00450">
    <property type="entry name" value="RHOD"/>
    <property type="match status" value="1"/>
</dbReference>
<evidence type="ECO:0000313" key="2">
    <source>
        <dbReference type="EMBL" id="PWK49901.1"/>
    </source>
</evidence>
<dbReference type="SUPFAM" id="SSF52821">
    <property type="entry name" value="Rhodanese/Cell cycle control phosphatase"/>
    <property type="match status" value="1"/>
</dbReference>
<dbReference type="InterPro" id="IPR036873">
    <property type="entry name" value="Rhodanese-like_dom_sf"/>
</dbReference>